<sequence length="335" mass="38116">MAIRKEGNRWLVDLRMNGLQKIVGQKRIRKKFPTKPEAIRYQVFIQNKLNQDKPWNPINTDRRSLTDLIDRWYKAHGSTLVDGKRRKKSLLALAELMGDPLASEVSAKMYVDSRHHRLTIDKVSANTVNHELAYLKAVFNELDRLDEWQHDNPLGKVRRLQLVDNELTWLNESQVKDLLQELKNSSNEHVYYVARICLNTGARWGEAEALTSSQIRGGKIRLQSKNGLPRSVPYLDAELDTWLDDAKRQGVLFSGCAGAFRKAIERANIVLPPGQLTHVCRHTFASNHMASGGDIITLKEVLGHTSLAMTVRYAHLAPDHLADVPGRTILNRLKL</sequence>
<proteinExistence type="predicted"/>
<dbReference type="EMBL" id="NVVJ01000058">
    <property type="protein sequence ID" value="PCJ22515.1"/>
    <property type="molecule type" value="Genomic_DNA"/>
</dbReference>
<dbReference type="InterPro" id="IPR050090">
    <property type="entry name" value="Tyrosine_recombinase_XerCD"/>
</dbReference>
<dbReference type="Pfam" id="PF00589">
    <property type="entry name" value="Phage_integrase"/>
    <property type="match status" value="1"/>
</dbReference>
<dbReference type="GO" id="GO:0003677">
    <property type="term" value="F:DNA binding"/>
    <property type="evidence" value="ECO:0007669"/>
    <property type="project" value="UniProtKB-UniRule"/>
</dbReference>
<evidence type="ECO:0000259" key="5">
    <source>
        <dbReference type="PROSITE" id="PS51898"/>
    </source>
</evidence>
<evidence type="ECO:0000256" key="3">
    <source>
        <dbReference type="ARBA" id="ARBA00023172"/>
    </source>
</evidence>
<gene>
    <name evidence="7" type="ORF">COA96_14085</name>
</gene>
<dbReference type="GO" id="GO:0015074">
    <property type="term" value="P:DNA integration"/>
    <property type="evidence" value="ECO:0007669"/>
    <property type="project" value="UniProtKB-KW"/>
</dbReference>
<keyword evidence="2 4" id="KW-0238">DNA-binding</keyword>
<dbReference type="InterPro" id="IPR002104">
    <property type="entry name" value="Integrase_catalytic"/>
</dbReference>
<dbReference type="SUPFAM" id="SSF56349">
    <property type="entry name" value="DNA breaking-rejoining enzymes"/>
    <property type="match status" value="1"/>
</dbReference>
<dbReference type="InterPro" id="IPR011010">
    <property type="entry name" value="DNA_brk_join_enz"/>
</dbReference>
<dbReference type="GO" id="GO:0006310">
    <property type="term" value="P:DNA recombination"/>
    <property type="evidence" value="ECO:0007669"/>
    <property type="project" value="UniProtKB-KW"/>
</dbReference>
<dbReference type="AlphaFoldDB" id="A0A2A5ATD9"/>
<evidence type="ECO:0000313" key="7">
    <source>
        <dbReference type="EMBL" id="PCJ22515.1"/>
    </source>
</evidence>
<dbReference type="PANTHER" id="PTHR30349">
    <property type="entry name" value="PHAGE INTEGRASE-RELATED"/>
    <property type="match status" value="1"/>
</dbReference>
<keyword evidence="3" id="KW-0233">DNA recombination</keyword>
<dbReference type="CDD" id="cd00796">
    <property type="entry name" value="INT_Rci_Hp1_C"/>
    <property type="match status" value="1"/>
</dbReference>
<evidence type="ECO:0000313" key="8">
    <source>
        <dbReference type="Proteomes" id="UP000218327"/>
    </source>
</evidence>
<protein>
    <submittedName>
        <fullName evidence="7">Integrase</fullName>
    </submittedName>
</protein>
<feature type="domain" description="Core-binding (CB)" evidence="6">
    <location>
        <begin position="63"/>
        <end position="143"/>
    </location>
</feature>
<comment type="caution">
    <text evidence="7">The sequence shown here is derived from an EMBL/GenBank/DDBJ whole genome shotgun (WGS) entry which is preliminary data.</text>
</comment>
<dbReference type="InterPro" id="IPR013762">
    <property type="entry name" value="Integrase-like_cat_sf"/>
</dbReference>
<dbReference type="PROSITE" id="PS51900">
    <property type="entry name" value="CB"/>
    <property type="match status" value="1"/>
</dbReference>
<dbReference type="Proteomes" id="UP000218327">
    <property type="component" value="Unassembled WGS sequence"/>
</dbReference>
<keyword evidence="1" id="KW-0229">DNA integration</keyword>
<dbReference type="PROSITE" id="PS51898">
    <property type="entry name" value="TYR_RECOMBINASE"/>
    <property type="match status" value="1"/>
</dbReference>
<evidence type="ECO:0000256" key="1">
    <source>
        <dbReference type="ARBA" id="ARBA00022908"/>
    </source>
</evidence>
<dbReference type="InterPro" id="IPR057084">
    <property type="entry name" value="Int_N"/>
</dbReference>
<dbReference type="PANTHER" id="PTHR30349:SF93">
    <property type="entry name" value="FELS-2 PROPHAGE PROTEIN"/>
    <property type="match status" value="1"/>
</dbReference>
<dbReference type="Pfam" id="PF24624">
    <property type="entry name" value="Int_N"/>
    <property type="match status" value="1"/>
</dbReference>
<accession>A0A2A5ATD9</accession>
<reference evidence="8" key="1">
    <citation type="submission" date="2017-08" db="EMBL/GenBank/DDBJ databases">
        <title>A dynamic microbial community with high functional redundancy inhabits the cold, oxic subseafloor aquifer.</title>
        <authorList>
            <person name="Tully B.J."/>
            <person name="Wheat C.G."/>
            <person name="Glazer B.T."/>
            <person name="Huber J.A."/>
        </authorList>
    </citation>
    <scope>NUCLEOTIDE SEQUENCE [LARGE SCALE GENOMIC DNA]</scope>
</reference>
<evidence type="ECO:0000259" key="6">
    <source>
        <dbReference type="PROSITE" id="PS51900"/>
    </source>
</evidence>
<name>A0A2A5ATD9_9GAMM</name>
<evidence type="ECO:0000256" key="2">
    <source>
        <dbReference type="ARBA" id="ARBA00023125"/>
    </source>
</evidence>
<feature type="domain" description="Tyr recombinase" evidence="5">
    <location>
        <begin position="165"/>
        <end position="326"/>
    </location>
</feature>
<organism evidence="7 8">
    <name type="scientific">SAR86 cluster bacterium</name>
    <dbReference type="NCBI Taxonomy" id="2030880"/>
    <lineage>
        <taxon>Bacteria</taxon>
        <taxon>Pseudomonadati</taxon>
        <taxon>Pseudomonadota</taxon>
        <taxon>Gammaproteobacteria</taxon>
        <taxon>SAR86 cluster</taxon>
    </lineage>
</organism>
<dbReference type="InterPro" id="IPR044068">
    <property type="entry name" value="CB"/>
</dbReference>
<evidence type="ECO:0000256" key="4">
    <source>
        <dbReference type="PROSITE-ProRule" id="PRU01248"/>
    </source>
</evidence>
<dbReference type="Gene3D" id="1.10.443.10">
    <property type="entry name" value="Intergrase catalytic core"/>
    <property type="match status" value="1"/>
</dbReference>